<evidence type="ECO:0000256" key="1">
    <source>
        <dbReference type="SAM" id="MobiDB-lite"/>
    </source>
</evidence>
<proteinExistence type="predicted"/>
<accession>A0A919H561</accession>
<feature type="compositionally biased region" description="Low complexity" evidence="1">
    <location>
        <begin position="43"/>
        <end position="121"/>
    </location>
</feature>
<dbReference type="Pfam" id="PF13399">
    <property type="entry name" value="LytR_C"/>
    <property type="match status" value="1"/>
</dbReference>
<name>A0A919H561_9ACTN</name>
<feature type="transmembrane region" description="Helical" evidence="2">
    <location>
        <begin position="212"/>
        <end position="232"/>
    </location>
</feature>
<comment type="caution">
    <text evidence="4">The sequence shown here is derived from an EMBL/GenBank/DDBJ whole genome shotgun (WGS) entry which is preliminary data.</text>
</comment>
<dbReference type="InterPro" id="IPR050922">
    <property type="entry name" value="LytR/CpsA/Psr_CW_biosynth"/>
</dbReference>
<keyword evidence="2" id="KW-0812">Transmembrane</keyword>
<dbReference type="InterPro" id="IPR027381">
    <property type="entry name" value="LytR/CpsA/Psr_C"/>
</dbReference>
<evidence type="ECO:0000313" key="4">
    <source>
        <dbReference type="EMBL" id="GHI89729.1"/>
    </source>
</evidence>
<reference evidence="4" key="1">
    <citation type="submission" date="2020-09" db="EMBL/GenBank/DDBJ databases">
        <title>Whole genome shotgun sequence of Streptomyces xanthophaeus NBRC 12829.</title>
        <authorList>
            <person name="Komaki H."/>
            <person name="Tamura T."/>
        </authorList>
    </citation>
    <scope>NUCLEOTIDE SEQUENCE</scope>
    <source>
        <strain evidence="4">NBRC 12829</strain>
    </source>
</reference>
<dbReference type="Gene3D" id="3.40.630.190">
    <property type="entry name" value="LCP protein"/>
    <property type="match status" value="1"/>
</dbReference>
<keyword evidence="5" id="KW-1185">Reference proteome</keyword>
<evidence type="ECO:0000313" key="5">
    <source>
        <dbReference type="Proteomes" id="UP000600026"/>
    </source>
</evidence>
<protein>
    <submittedName>
        <fullName evidence="4">Membrane protein</fullName>
    </submittedName>
</protein>
<gene>
    <name evidence="4" type="ORF">Sxan_70930</name>
</gene>
<keyword evidence="2" id="KW-0472">Membrane</keyword>
<dbReference type="PANTHER" id="PTHR33392">
    <property type="entry name" value="POLYISOPRENYL-TEICHOIC ACID--PEPTIDOGLYCAN TEICHOIC ACID TRANSFERASE TAGU"/>
    <property type="match status" value="1"/>
</dbReference>
<dbReference type="PANTHER" id="PTHR33392:SF6">
    <property type="entry name" value="POLYISOPRENYL-TEICHOIC ACID--PEPTIDOGLYCAN TEICHOIC ACID TRANSFERASE TAGU"/>
    <property type="match status" value="1"/>
</dbReference>
<feature type="compositionally biased region" description="Pro residues" evidence="1">
    <location>
        <begin position="122"/>
        <end position="135"/>
    </location>
</feature>
<keyword evidence="2" id="KW-1133">Transmembrane helix</keyword>
<feature type="region of interest" description="Disordered" evidence="1">
    <location>
        <begin position="1"/>
        <end position="166"/>
    </location>
</feature>
<dbReference type="AlphaFoldDB" id="A0A919H561"/>
<sequence length="587" mass="62531">MNDRQEPYDPYDPYASQEQQLIGYDAYGRPLYGQVPAQPAPPAQQQYEQQPGASYEQQYGYDYGYQQAYGQQPQQQPYYPQQPAAQEYGQQQYADPAAAAPSYGYGTQQAQQWIPQQNAPEPQAPPAAPAAPPEPEQQRAPQVPEPRRPAAGPGPGSASEAEPEAGRDYRTEMFAFIDQPDEESEDVIDWLKFTESRTERREEARRRGRNRVVALIVLLAVFVVGGLGYLWYAGKLPFLEGPGRKNPAAADAAGAQKRDMIVVHLHNTKKGGTSTALLVDNVTAKQGATVLVPNTLSVPQQDGTTAGLGKAVEDGGLGVRESLDSVLGTRLGGTWRLDTPFLENLVELVGGIEVDTDTAVPADDAAKTPAVAQGQKQSLSGSMAVAYATHRGQGEAEAKQLERMGRVLYAVLRKVPGDAQSATTTVESMGQILDPALDAKTLGALLSRLGAHAKVGAYRTDVLGVKQDGTLTDEANKTVVKEVLGGSAQTAQPGAAPRVGLKDATGDEKTQVAAKAALLNGGYTFVDGGKADKTAATSQITYQDDAQRDRAIEVAKTLGLAETAVKKAENAVNADVVVVLGKDYKAS</sequence>
<evidence type="ECO:0000259" key="3">
    <source>
        <dbReference type="Pfam" id="PF13399"/>
    </source>
</evidence>
<dbReference type="RefSeq" id="WP_031145420.1">
    <property type="nucleotide sequence ID" value="NZ_BNEE01000006.1"/>
</dbReference>
<dbReference type="OrthoDB" id="4349935at2"/>
<dbReference type="EMBL" id="BNEE01000006">
    <property type="protein sequence ID" value="GHI89729.1"/>
    <property type="molecule type" value="Genomic_DNA"/>
</dbReference>
<feature type="domain" description="LytR/CpsA/Psr regulator C-terminal" evidence="3">
    <location>
        <begin position="501"/>
        <end position="584"/>
    </location>
</feature>
<dbReference type="Proteomes" id="UP000600026">
    <property type="component" value="Unassembled WGS sequence"/>
</dbReference>
<organism evidence="4 5">
    <name type="scientific">Streptomyces xanthophaeus</name>
    <dbReference type="NCBI Taxonomy" id="67385"/>
    <lineage>
        <taxon>Bacteria</taxon>
        <taxon>Bacillati</taxon>
        <taxon>Actinomycetota</taxon>
        <taxon>Actinomycetes</taxon>
        <taxon>Kitasatosporales</taxon>
        <taxon>Streptomycetaceae</taxon>
        <taxon>Streptomyces</taxon>
    </lineage>
</organism>
<evidence type="ECO:0000256" key="2">
    <source>
        <dbReference type="SAM" id="Phobius"/>
    </source>
</evidence>